<keyword evidence="2" id="KW-1185">Reference proteome</keyword>
<dbReference type="Proteomes" id="UP001151529">
    <property type="component" value="Chromosome 13"/>
</dbReference>
<reference evidence="1" key="1">
    <citation type="submission" date="2022-11" db="EMBL/GenBank/DDBJ databases">
        <authorList>
            <person name="Hyden B.L."/>
            <person name="Feng K."/>
            <person name="Yates T."/>
            <person name="Jawdy S."/>
            <person name="Smart L.B."/>
            <person name="Muchero W."/>
        </authorList>
    </citation>
    <scope>NUCLEOTIDE SEQUENCE</scope>
    <source>
        <tissue evidence="1">Shoot tip</tissue>
    </source>
</reference>
<dbReference type="AlphaFoldDB" id="A0A9Q0PTN8"/>
<gene>
    <name evidence="1" type="ORF">OIU85_004622</name>
</gene>
<name>A0A9Q0PTN8_SALVM</name>
<sequence length="121" mass="13940">MFSIWNSNFTDLLIPANFILHRKANFLERRAYQKASVMSSLQDDARNYNFKMDEDFQSIIAPGFHALYLDAMVKVFTQGAERSILKIEDFLHGKKTVELDLEAEFSSLDLDIIGLGVFNRD</sequence>
<reference evidence="1" key="2">
    <citation type="journal article" date="2023" name="Int. J. Mol. Sci.">
        <title>De Novo Assembly and Annotation of 11 Diverse Shrub Willow (Salix) Genomes Reveals Novel Gene Organization in Sex-Linked Regions.</title>
        <authorList>
            <person name="Hyden B."/>
            <person name="Feng K."/>
            <person name="Yates T.B."/>
            <person name="Jawdy S."/>
            <person name="Cereghino C."/>
            <person name="Smart L.B."/>
            <person name="Muchero W."/>
        </authorList>
    </citation>
    <scope>NUCLEOTIDE SEQUENCE [LARGE SCALE GENOMIC DNA]</scope>
    <source>
        <tissue evidence="1">Shoot tip</tissue>
    </source>
</reference>
<organism evidence="1 2">
    <name type="scientific">Salix viminalis</name>
    <name type="common">Common osier</name>
    <name type="synonym">Basket willow</name>
    <dbReference type="NCBI Taxonomy" id="40686"/>
    <lineage>
        <taxon>Eukaryota</taxon>
        <taxon>Viridiplantae</taxon>
        <taxon>Streptophyta</taxon>
        <taxon>Embryophyta</taxon>
        <taxon>Tracheophyta</taxon>
        <taxon>Spermatophyta</taxon>
        <taxon>Magnoliopsida</taxon>
        <taxon>eudicotyledons</taxon>
        <taxon>Gunneridae</taxon>
        <taxon>Pentapetalae</taxon>
        <taxon>rosids</taxon>
        <taxon>fabids</taxon>
        <taxon>Malpighiales</taxon>
        <taxon>Salicaceae</taxon>
        <taxon>Saliceae</taxon>
        <taxon>Salix</taxon>
    </lineage>
</organism>
<evidence type="ECO:0000313" key="2">
    <source>
        <dbReference type="Proteomes" id="UP001151529"/>
    </source>
</evidence>
<evidence type="ECO:0000313" key="1">
    <source>
        <dbReference type="EMBL" id="KAJ6693854.1"/>
    </source>
</evidence>
<dbReference type="EMBL" id="JAPFFL010000011">
    <property type="protein sequence ID" value="KAJ6693854.1"/>
    <property type="molecule type" value="Genomic_DNA"/>
</dbReference>
<protein>
    <submittedName>
        <fullName evidence="1">Uncharacterized protein</fullName>
    </submittedName>
</protein>
<proteinExistence type="predicted"/>
<dbReference type="OrthoDB" id="1470350at2759"/>
<accession>A0A9Q0PTN8</accession>
<comment type="caution">
    <text evidence="1">The sequence shown here is derived from an EMBL/GenBank/DDBJ whole genome shotgun (WGS) entry which is preliminary data.</text>
</comment>